<comment type="caution">
    <text evidence="1">The sequence shown here is derived from an EMBL/GenBank/DDBJ whole genome shotgun (WGS) entry which is preliminary data.</text>
</comment>
<sequence>MTYANEIQKDKVEKARFLKSAPFVCLKMLSKMIGNTFCRNAF</sequence>
<keyword evidence="2" id="KW-1185">Reference proteome</keyword>
<proteinExistence type="predicted"/>
<reference evidence="2" key="1">
    <citation type="submission" date="2012-09" db="EMBL/GenBank/DDBJ databases">
        <authorList>
            <person name="Weinstock G."/>
            <person name="Sodergren E."/>
            <person name="Clifton S."/>
            <person name="Fulton L."/>
            <person name="Fulton B."/>
            <person name="Courtney L."/>
            <person name="Fronick C."/>
            <person name="Harrison M."/>
            <person name="Strong C."/>
            <person name="Farmer C."/>
            <person name="Delehaunty K."/>
            <person name="Markovic C."/>
            <person name="Hall O."/>
            <person name="Minx P."/>
            <person name="Tomlinson C."/>
            <person name="Mitreva M."/>
            <person name="Nelson J."/>
            <person name="Hou S."/>
            <person name="Wollam A."/>
            <person name="Pepin K.H."/>
            <person name="Johnson M."/>
            <person name="Bhonagiri V."/>
            <person name="Nash W.E."/>
            <person name="Suruliraj S."/>
            <person name="Warren W."/>
            <person name="Chinwalla A."/>
            <person name="Mardis E.R."/>
            <person name="Wilson R.K."/>
        </authorList>
    </citation>
    <scope>NUCLEOTIDE SEQUENCE [LARGE SCALE GENOMIC DNA]</scope>
    <source>
        <strain evidence="2">OS1</strain>
    </source>
</reference>
<name>A0A0T5X8Q7_9BACT</name>
<dbReference type="EMBL" id="ACJX03000001">
    <property type="protein sequence ID" value="KRT34747.1"/>
    <property type="molecule type" value="Genomic_DNA"/>
</dbReference>
<dbReference type="STRING" id="592015.HMPREF1705_04734"/>
<evidence type="ECO:0000313" key="2">
    <source>
        <dbReference type="Proteomes" id="UP000005273"/>
    </source>
</evidence>
<organism evidence="1 2">
    <name type="scientific">Acetomicrobium hydrogeniformans ATCC BAA-1850</name>
    <dbReference type="NCBI Taxonomy" id="592015"/>
    <lineage>
        <taxon>Bacteria</taxon>
        <taxon>Thermotogati</taxon>
        <taxon>Synergistota</taxon>
        <taxon>Synergistia</taxon>
        <taxon>Synergistales</taxon>
        <taxon>Acetomicrobiaceae</taxon>
        <taxon>Acetomicrobium</taxon>
    </lineage>
</organism>
<dbReference type="AlphaFoldDB" id="A0A0T5X8Q7"/>
<dbReference type="Proteomes" id="UP000005273">
    <property type="component" value="Unassembled WGS sequence"/>
</dbReference>
<gene>
    <name evidence="1" type="ORF">HMPREF1705_04734</name>
</gene>
<protein>
    <submittedName>
        <fullName evidence="1">Uncharacterized protein</fullName>
    </submittedName>
</protein>
<evidence type="ECO:0000313" key="1">
    <source>
        <dbReference type="EMBL" id="KRT34747.1"/>
    </source>
</evidence>
<accession>A0A0T5X8Q7</accession>